<dbReference type="GO" id="GO:0006406">
    <property type="term" value="P:mRNA export from nucleus"/>
    <property type="evidence" value="ECO:0007669"/>
    <property type="project" value="TreeGrafter"/>
</dbReference>
<feature type="compositionally biased region" description="Basic and acidic residues" evidence="1">
    <location>
        <begin position="462"/>
        <end position="491"/>
    </location>
</feature>
<dbReference type="InterPro" id="IPR045107">
    <property type="entry name" value="SAC3/GANP/THP3"/>
</dbReference>
<feature type="compositionally biased region" description="Polar residues" evidence="1">
    <location>
        <begin position="440"/>
        <end position="450"/>
    </location>
</feature>
<feature type="region of interest" description="Disordered" evidence="1">
    <location>
        <begin position="149"/>
        <end position="260"/>
    </location>
</feature>
<evidence type="ECO:0000259" key="2">
    <source>
        <dbReference type="Pfam" id="PF03399"/>
    </source>
</evidence>
<evidence type="ECO:0000256" key="1">
    <source>
        <dbReference type="SAM" id="MobiDB-lite"/>
    </source>
</evidence>
<organism evidence="3 4">
    <name type="scientific">Ceratopteris richardii</name>
    <name type="common">Triangle waterfern</name>
    <dbReference type="NCBI Taxonomy" id="49495"/>
    <lineage>
        <taxon>Eukaryota</taxon>
        <taxon>Viridiplantae</taxon>
        <taxon>Streptophyta</taxon>
        <taxon>Embryophyta</taxon>
        <taxon>Tracheophyta</taxon>
        <taxon>Polypodiopsida</taxon>
        <taxon>Polypodiidae</taxon>
        <taxon>Polypodiales</taxon>
        <taxon>Pteridineae</taxon>
        <taxon>Pteridaceae</taxon>
        <taxon>Parkerioideae</taxon>
        <taxon>Ceratopteris</taxon>
    </lineage>
</organism>
<dbReference type="Pfam" id="PF03399">
    <property type="entry name" value="SAC3_GANP"/>
    <property type="match status" value="1"/>
</dbReference>
<feature type="region of interest" description="Disordered" evidence="1">
    <location>
        <begin position="419"/>
        <end position="491"/>
    </location>
</feature>
<dbReference type="GO" id="GO:0070390">
    <property type="term" value="C:transcription export complex 2"/>
    <property type="evidence" value="ECO:0007669"/>
    <property type="project" value="TreeGrafter"/>
</dbReference>
<feature type="compositionally biased region" description="Polar residues" evidence="1">
    <location>
        <begin position="419"/>
        <end position="430"/>
    </location>
</feature>
<comment type="caution">
    <text evidence="3">The sequence shown here is derived from an EMBL/GenBank/DDBJ whole genome shotgun (WGS) entry which is preliminary data.</text>
</comment>
<dbReference type="PANTHER" id="PTHR12436:SF3">
    <property type="entry name" value="GERMINAL-CENTER ASSOCIATED NUCLEAR PROTEIN"/>
    <property type="match status" value="1"/>
</dbReference>
<name>A0A8T2SSJ1_CERRI</name>
<feature type="compositionally biased region" description="Basic and acidic residues" evidence="1">
    <location>
        <begin position="226"/>
        <end position="236"/>
    </location>
</feature>
<sequence>MATRVSPRSNVSSASSSSTSSSRKSYRNPSFSNDRDKHDSDVWVGHNRNSHVAKQIQHDKRGNRGPNLAPAYKSWGNSGSSMTEESESRMSWRSQKQASNSLSNSRDTARSQNIDQHDASYVAYSPQGQRTANMSNRDNANLIGKHFRGHQKSSGLDEPWGFSPQGQSRGHARKDRWNNTNFPAEHGLRVKESGAGSRFEQPQKQNSCTSDNSLHGNMNSSNIGPHSDHTRMQRRESFRHHSSQASMSSHCPGTSGTSMTFLQGSRHQADVSVSAFERGAEVSRTQVHHKGWEVPSQSRTGTSGFGTRLDDFPPLTTGCEIEQRYVEVARPLYSGITGPWQNVRAVTGSWADECSDDVPETCDTEAISFNTVYGENWASSNAATPRMSNRNRYSYNGHDVHVADRGRWQRGSLYNSSVSVAADTSISSPNSRKKGPDVEQVQSSRSSLSFGQGFRRSTPISSDERSGQADNVSKERFSSKQEAHFKADKGGQEPVVSKDKVFAEVANIEFSDEAALPFIMGTCKDMCPSKEREQRERLKDLAVFERLNNNPSKTSRELAVKKFCRSFTGVKLAPDDVRPLHVLWSTLQYLLNLLDDSEFSFDVIHNFLFDRTRAIRQELGMQRIANSQAINMYEEIARFHILSEHELNQRRSTRHVSDSHLNLQQLAKSLLSLFDLYKLNQKEKLPNEAEFRAYYVLLNLDSSSDYQVL</sequence>
<dbReference type="GO" id="GO:0005737">
    <property type="term" value="C:cytoplasm"/>
    <property type="evidence" value="ECO:0007669"/>
    <property type="project" value="TreeGrafter"/>
</dbReference>
<feature type="region of interest" description="Disordered" evidence="1">
    <location>
        <begin position="1"/>
        <end position="120"/>
    </location>
</feature>
<dbReference type="EMBL" id="CM035423">
    <property type="protein sequence ID" value="KAH7365618.1"/>
    <property type="molecule type" value="Genomic_DNA"/>
</dbReference>
<dbReference type="Gene3D" id="1.25.40.990">
    <property type="match status" value="1"/>
</dbReference>
<feature type="compositionally biased region" description="Low complexity" evidence="1">
    <location>
        <begin position="78"/>
        <end position="94"/>
    </location>
</feature>
<dbReference type="Proteomes" id="UP000825935">
    <property type="component" value="Chromosome 18"/>
</dbReference>
<protein>
    <recommendedName>
        <fullName evidence="2">SAC3/GANP/THP3 conserved domain-containing protein</fullName>
    </recommendedName>
</protein>
<evidence type="ECO:0000313" key="4">
    <source>
        <dbReference type="Proteomes" id="UP000825935"/>
    </source>
</evidence>
<gene>
    <name evidence="3" type="ORF">KP509_18G038000</name>
</gene>
<feature type="compositionally biased region" description="Low complexity" evidence="1">
    <location>
        <begin position="1"/>
        <end position="32"/>
    </location>
</feature>
<feature type="compositionally biased region" description="Polar residues" evidence="1">
    <location>
        <begin position="200"/>
        <end position="224"/>
    </location>
</feature>
<evidence type="ECO:0000313" key="3">
    <source>
        <dbReference type="EMBL" id="KAH7365618.1"/>
    </source>
</evidence>
<dbReference type="AlphaFoldDB" id="A0A8T2SSJ1"/>
<proteinExistence type="predicted"/>
<dbReference type="OrthoDB" id="264795at2759"/>
<feature type="domain" description="SAC3/GANP/THP3 conserved" evidence="2">
    <location>
        <begin position="526"/>
        <end position="703"/>
    </location>
</feature>
<dbReference type="InterPro" id="IPR005062">
    <property type="entry name" value="SAC3/GANP/THP3_conserved"/>
</dbReference>
<keyword evidence="4" id="KW-1185">Reference proteome</keyword>
<feature type="compositionally biased region" description="Polar residues" evidence="1">
    <location>
        <begin position="95"/>
        <end position="114"/>
    </location>
</feature>
<feature type="compositionally biased region" description="Polar residues" evidence="1">
    <location>
        <begin position="243"/>
        <end position="260"/>
    </location>
</feature>
<dbReference type="PANTHER" id="PTHR12436">
    <property type="entry name" value="80 KDA MCM3-ASSOCIATED PROTEIN"/>
    <property type="match status" value="1"/>
</dbReference>
<reference evidence="3" key="1">
    <citation type="submission" date="2021-08" db="EMBL/GenBank/DDBJ databases">
        <title>WGS assembly of Ceratopteris richardii.</title>
        <authorList>
            <person name="Marchant D.B."/>
            <person name="Chen G."/>
            <person name="Jenkins J."/>
            <person name="Shu S."/>
            <person name="Leebens-Mack J."/>
            <person name="Grimwood J."/>
            <person name="Schmutz J."/>
            <person name="Soltis P."/>
            <person name="Soltis D."/>
            <person name="Chen Z.-H."/>
        </authorList>
    </citation>
    <scope>NUCLEOTIDE SEQUENCE</scope>
    <source>
        <strain evidence="3">Whitten #5841</strain>
        <tissue evidence="3">Leaf</tissue>
    </source>
</reference>
<accession>A0A8T2SSJ1</accession>